<sequence length="150" mass="16737">MSDQMPHEGVTGEITAGGGVVYRRNGSSVEILAMVRRGVWDLPKGKVDSGESVEDAALREVEEETGCSDLKITYALGPTVHSYRENGVNITKTTWWYAMQSGRPELQPEEGEQIELLEWKELDEAFQLLYFDNLKEVLSRFALAEINGAV</sequence>
<dbReference type="InterPro" id="IPR051325">
    <property type="entry name" value="Nudix_hydrolase_domain"/>
</dbReference>
<keyword evidence="1 2" id="KW-0378">Hydrolase</keyword>
<evidence type="ECO:0000256" key="1">
    <source>
        <dbReference type="ARBA" id="ARBA00022801"/>
    </source>
</evidence>
<dbReference type="PRINTS" id="PR00502">
    <property type="entry name" value="NUDIXFAMILY"/>
</dbReference>
<dbReference type="PROSITE" id="PS51462">
    <property type="entry name" value="NUDIX"/>
    <property type="match status" value="1"/>
</dbReference>
<evidence type="ECO:0000259" key="3">
    <source>
        <dbReference type="PROSITE" id="PS51462"/>
    </source>
</evidence>
<dbReference type="SUPFAM" id="SSF55811">
    <property type="entry name" value="Nudix"/>
    <property type="match status" value="1"/>
</dbReference>
<evidence type="ECO:0000313" key="4">
    <source>
        <dbReference type="EMBL" id="MBP3193366.1"/>
    </source>
</evidence>
<dbReference type="GO" id="GO:0006754">
    <property type="term" value="P:ATP biosynthetic process"/>
    <property type="evidence" value="ECO:0007669"/>
    <property type="project" value="TreeGrafter"/>
</dbReference>
<protein>
    <submittedName>
        <fullName evidence="4">NUDIX domain-containing protein</fullName>
    </submittedName>
</protein>
<evidence type="ECO:0000313" key="5">
    <source>
        <dbReference type="Proteomes" id="UP000673975"/>
    </source>
</evidence>
<organism evidence="4 5">
    <name type="scientific">Natronogracilivirga saccharolytica</name>
    <dbReference type="NCBI Taxonomy" id="2812953"/>
    <lineage>
        <taxon>Bacteria</taxon>
        <taxon>Pseudomonadati</taxon>
        <taxon>Balneolota</taxon>
        <taxon>Balneolia</taxon>
        <taxon>Balneolales</taxon>
        <taxon>Cyclonatronaceae</taxon>
        <taxon>Natronogracilivirga</taxon>
    </lineage>
</organism>
<keyword evidence="5" id="KW-1185">Reference proteome</keyword>
<dbReference type="InterPro" id="IPR015797">
    <property type="entry name" value="NUDIX_hydrolase-like_dom_sf"/>
</dbReference>
<dbReference type="RefSeq" id="WP_210512824.1">
    <property type="nucleotide sequence ID" value="NZ_JAFIDN010000010.1"/>
</dbReference>
<accession>A0A8J7UW75</accession>
<dbReference type="PROSITE" id="PS00893">
    <property type="entry name" value="NUDIX_BOX"/>
    <property type="match status" value="1"/>
</dbReference>
<dbReference type="GO" id="GO:0004081">
    <property type="term" value="F:bis(5'-nucleosyl)-tetraphosphatase (asymmetrical) activity"/>
    <property type="evidence" value="ECO:0007669"/>
    <property type="project" value="TreeGrafter"/>
</dbReference>
<dbReference type="Pfam" id="PF00293">
    <property type="entry name" value="NUDIX"/>
    <property type="match status" value="1"/>
</dbReference>
<dbReference type="Gene3D" id="3.90.79.10">
    <property type="entry name" value="Nucleoside Triphosphate Pyrophosphohydrolase"/>
    <property type="match status" value="1"/>
</dbReference>
<comment type="caution">
    <text evidence="4">The sequence shown here is derived from an EMBL/GenBank/DDBJ whole genome shotgun (WGS) entry which is preliminary data.</text>
</comment>
<comment type="similarity">
    <text evidence="2">Belongs to the Nudix hydrolase family.</text>
</comment>
<proteinExistence type="inferred from homology"/>
<dbReference type="PANTHER" id="PTHR21340">
    <property type="entry name" value="DIADENOSINE 5,5-P1,P4-TETRAPHOSPHATE PYROPHOSPHOHYDROLASE MUTT"/>
    <property type="match status" value="1"/>
</dbReference>
<dbReference type="PANTHER" id="PTHR21340:SF0">
    <property type="entry name" value="BIS(5'-NUCLEOSYL)-TETRAPHOSPHATASE [ASYMMETRICAL]"/>
    <property type="match status" value="1"/>
</dbReference>
<dbReference type="InterPro" id="IPR000086">
    <property type="entry name" value="NUDIX_hydrolase_dom"/>
</dbReference>
<dbReference type="CDD" id="cd03673">
    <property type="entry name" value="NUDIX_Ap6A_hydrolase"/>
    <property type="match status" value="1"/>
</dbReference>
<feature type="domain" description="Nudix hydrolase" evidence="3">
    <location>
        <begin position="12"/>
        <end position="143"/>
    </location>
</feature>
<dbReference type="GO" id="GO:0006167">
    <property type="term" value="P:AMP biosynthetic process"/>
    <property type="evidence" value="ECO:0007669"/>
    <property type="project" value="TreeGrafter"/>
</dbReference>
<dbReference type="InterPro" id="IPR020084">
    <property type="entry name" value="NUDIX_hydrolase_CS"/>
</dbReference>
<reference evidence="4" key="1">
    <citation type="submission" date="2021-02" db="EMBL/GenBank/DDBJ databases">
        <title>Natronogracilivirga saccharolytica gen. nov. sp. nov. a new anaerobic, haloalkiliphilic carbohydrate-fermenting bacterium from soda lake and proposing of Cyclonatronumiaceae fam. nov. in the phylum Balneolaeota.</title>
        <authorList>
            <person name="Zhilina T.N."/>
            <person name="Sorokin D.Y."/>
            <person name="Zavarzina D.G."/>
            <person name="Toshchakov S.V."/>
            <person name="Kublanov I.V."/>
        </authorList>
    </citation>
    <scope>NUCLEOTIDE SEQUENCE</scope>
    <source>
        <strain evidence="4">Z-1702</strain>
    </source>
</reference>
<dbReference type="InterPro" id="IPR020476">
    <property type="entry name" value="Nudix_hydrolase"/>
</dbReference>
<dbReference type="Proteomes" id="UP000673975">
    <property type="component" value="Unassembled WGS sequence"/>
</dbReference>
<name>A0A8J7UW75_9BACT</name>
<gene>
    <name evidence="4" type="ORF">NATSA_11870</name>
</gene>
<dbReference type="EMBL" id="JAFIDN010000010">
    <property type="protein sequence ID" value="MBP3193366.1"/>
    <property type="molecule type" value="Genomic_DNA"/>
</dbReference>
<evidence type="ECO:0000256" key="2">
    <source>
        <dbReference type="RuleBase" id="RU003476"/>
    </source>
</evidence>
<dbReference type="AlphaFoldDB" id="A0A8J7UW75"/>